<name>A0A4Y7PEB1_9AGAM</name>
<dbReference type="EMBL" id="ML170718">
    <property type="protein sequence ID" value="TDL13328.1"/>
    <property type="molecule type" value="Genomic_DNA"/>
</dbReference>
<reference evidence="1 2" key="1">
    <citation type="submission" date="2018-06" db="EMBL/GenBank/DDBJ databases">
        <title>A transcriptomic atlas of mushroom development highlights an independent origin of complex multicellularity.</title>
        <authorList>
            <consortium name="DOE Joint Genome Institute"/>
            <person name="Krizsan K."/>
            <person name="Almasi E."/>
            <person name="Merenyi Z."/>
            <person name="Sahu N."/>
            <person name="Viragh M."/>
            <person name="Koszo T."/>
            <person name="Mondo S."/>
            <person name="Kiss B."/>
            <person name="Balint B."/>
            <person name="Kues U."/>
            <person name="Barry K."/>
            <person name="Hegedus J.C."/>
            <person name="Henrissat B."/>
            <person name="Johnson J."/>
            <person name="Lipzen A."/>
            <person name="Ohm R."/>
            <person name="Nagy I."/>
            <person name="Pangilinan J."/>
            <person name="Yan J."/>
            <person name="Xiong Y."/>
            <person name="Grigoriev I.V."/>
            <person name="Hibbett D.S."/>
            <person name="Nagy L.G."/>
        </authorList>
    </citation>
    <scope>NUCLEOTIDE SEQUENCE [LARGE SCALE GENOMIC DNA]</scope>
    <source>
        <strain evidence="1 2">SZMC22713</strain>
    </source>
</reference>
<protein>
    <submittedName>
        <fullName evidence="1">Uncharacterized protein</fullName>
    </submittedName>
</protein>
<accession>A0A4Y7PEB1</accession>
<keyword evidence="2" id="KW-1185">Reference proteome</keyword>
<evidence type="ECO:0000313" key="2">
    <source>
        <dbReference type="Proteomes" id="UP000294933"/>
    </source>
</evidence>
<organism evidence="1 2">
    <name type="scientific">Rickenella mellea</name>
    <dbReference type="NCBI Taxonomy" id="50990"/>
    <lineage>
        <taxon>Eukaryota</taxon>
        <taxon>Fungi</taxon>
        <taxon>Dikarya</taxon>
        <taxon>Basidiomycota</taxon>
        <taxon>Agaricomycotina</taxon>
        <taxon>Agaricomycetes</taxon>
        <taxon>Hymenochaetales</taxon>
        <taxon>Rickenellaceae</taxon>
        <taxon>Rickenella</taxon>
    </lineage>
</organism>
<evidence type="ECO:0000313" key="1">
    <source>
        <dbReference type="EMBL" id="TDL13328.1"/>
    </source>
</evidence>
<gene>
    <name evidence="1" type="ORF">BD410DRAFT_847065</name>
</gene>
<dbReference type="VEuPathDB" id="FungiDB:BD410DRAFT_847065"/>
<sequence length="266" mass="27404">MAVTTIAGGVNVHGRWRRHELAAEFVAFVPAWQTSRVGGGGHPMLVLSSGGGGMGGDERRGRQCLSQTLDAEECVLVATAGGGCGCGGSSWAYGNGGEGMQVGGGGLRSTPWLIAVVEVEREGDASGRCGQVGAGGEGMRLSGGGSLQLIAAVVVERELVEEGMRVGGSDTSYLVAAVLLVAAEQMERRVLVEMGYESSQLIAAMDVERRVLVERGCESAAVELRSSSLRWRWRGGCGFGGLSWTYDDGGEGVRVEVGGGGLGAPR</sequence>
<dbReference type="AlphaFoldDB" id="A0A4Y7PEB1"/>
<proteinExistence type="predicted"/>
<dbReference type="Proteomes" id="UP000294933">
    <property type="component" value="Unassembled WGS sequence"/>
</dbReference>